<organism evidence="2 3">
    <name type="scientific">Hippocampus comes</name>
    <name type="common">Tiger tail seahorse</name>
    <dbReference type="NCBI Taxonomy" id="109280"/>
    <lineage>
        <taxon>Eukaryota</taxon>
        <taxon>Metazoa</taxon>
        <taxon>Chordata</taxon>
        <taxon>Craniata</taxon>
        <taxon>Vertebrata</taxon>
        <taxon>Euteleostomi</taxon>
        <taxon>Actinopterygii</taxon>
        <taxon>Neopterygii</taxon>
        <taxon>Teleostei</taxon>
        <taxon>Neoteleostei</taxon>
        <taxon>Acanthomorphata</taxon>
        <taxon>Syngnathiaria</taxon>
        <taxon>Syngnathiformes</taxon>
        <taxon>Syngnathoidei</taxon>
        <taxon>Syngnathidae</taxon>
        <taxon>Hippocampus</taxon>
    </lineage>
</organism>
<reference evidence="2" key="1">
    <citation type="submission" date="2025-08" db="UniProtKB">
        <authorList>
            <consortium name="Ensembl"/>
        </authorList>
    </citation>
    <scope>IDENTIFICATION</scope>
</reference>
<evidence type="ECO:0000256" key="1">
    <source>
        <dbReference type="SAM" id="MobiDB-lite"/>
    </source>
</evidence>
<name>A0A3Q2XTL2_HIPCM</name>
<sequence>MRSLSMGSCISSLFSISTNTLTPSITICTSSTSEKPSLSELEMSKTPSTASVSTPPVWTNDQFQCYFKLPQTRGVGSCLEVLHAHRHADQCPDWMGKSECSQGVHST</sequence>
<protein>
    <submittedName>
        <fullName evidence="2">Uncharacterized protein</fullName>
    </submittedName>
</protein>
<keyword evidence="3" id="KW-1185">Reference proteome</keyword>
<dbReference type="GeneTree" id="ENSGT00940000177368"/>
<reference evidence="2" key="2">
    <citation type="submission" date="2025-09" db="UniProtKB">
        <authorList>
            <consortium name="Ensembl"/>
        </authorList>
    </citation>
    <scope>IDENTIFICATION</scope>
</reference>
<evidence type="ECO:0000313" key="3">
    <source>
        <dbReference type="Proteomes" id="UP000264820"/>
    </source>
</evidence>
<proteinExistence type="predicted"/>
<accession>A0A3Q2XTL2</accession>
<dbReference type="Proteomes" id="UP000264820">
    <property type="component" value="Unplaced"/>
</dbReference>
<feature type="compositionally biased region" description="Polar residues" evidence="1">
    <location>
        <begin position="45"/>
        <end position="54"/>
    </location>
</feature>
<evidence type="ECO:0000313" key="2">
    <source>
        <dbReference type="Ensembl" id="ENSHCOP00000007542.1"/>
    </source>
</evidence>
<dbReference type="AlphaFoldDB" id="A0A3Q2XTL2"/>
<feature type="region of interest" description="Disordered" evidence="1">
    <location>
        <begin position="30"/>
        <end position="54"/>
    </location>
</feature>
<dbReference type="Ensembl" id="ENSHCOT00000001823.1">
    <property type="protein sequence ID" value="ENSHCOP00000007542.1"/>
    <property type="gene ID" value="ENSHCOG00000009593.1"/>
</dbReference>